<dbReference type="GeneID" id="80887025"/>
<feature type="region of interest" description="Disordered" evidence="1">
    <location>
        <begin position="147"/>
        <end position="189"/>
    </location>
</feature>
<sequence>MRLRLTLLSPSSPDPFRIIYPLPPAFLSSSPTILDLVYTIHQNFPGFFHEPHELERYNNALQFPDDGQHTDELFRPVDYGCETADGWSFCLWHLVADSLRDEDHVIIRKLEDENILSLPKLACLETLTYPRPAGNLLRLNGTNSTVGRKRVRDEGDHGHELSAAVSPESDAKRRKVEVEDGGALPRPATPTVEDVTRVRSAPFEGSVATKSRNARRRRARAAQRRLEEEKLEKVRSELLGRAEKLVVVSDEPTTSERFNPVEEEERETTGDEDDHEAPERYTSKGLSIVDRIGSQIQSALSAISQVVKVATPQRKKRDVSLQAIPVKDEVEQELKAQSSTADQEKSAVEMAELDSTSRDKIIDPTNVVKRRRPVVVIAEAVDCENPSNRSLQIPPFPFQQVNLDEFWKPKYDPSQVTIGHESSCDEGNTLKANKKQTRSLGNGNNKRKWSLDHAATSNKGKTKARDFDNWRKETNVTEVAFLEDLSRID</sequence>
<feature type="region of interest" description="Disordered" evidence="1">
    <location>
        <begin position="434"/>
        <end position="463"/>
    </location>
</feature>
<feature type="compositionally biased region" description="Acidic residues" evidence="1">
    <location>
        <begin position="261"/>
        <end position="276"/>
    </location>
</feature>
<dbReference type="RefSeq" id="XP_056044984.1">
    <property type="nucleotide sequence ID" value="XM_056191859.1"/>
</dbReference>
<evidence type="ECO:0000313" key="2">
    <source>
        <dbReference type="EMBL" id="KAJ8101534.1"/>
    </source>
</evidence>
<feature type="compositionally biased region" description="Basic and acidic residues" evidence="1">
    <location>
        <begin position="151"/>
        <end position="160"/>
    </location>
</feature>
<feature type="region of interest" description="Disordered" evidence="1">
    <location>
        <begin position="250"/>
        <end position="283"/>
    </location>
</feature>
<dbReference type="Proteomes" id="UP001217417">
    <property type="component" value="Unassembled WGS sequence"/>
</dbReference>
<dbReference type="EMBL" id="JARPMG010000004">
    <property type="protein sequence ID" value="KAJ8101534.1"/>
    <property type="molecule type" value="Genomic_DNA"/>
</dbReference>
<feature type="region of interest" description="Disordered" evidence="1">
    <location>
        <begin position="335"/>
        <end position="357"/>
    </location>
</feature>
<gene>
    <name evidence="2" type="ORF">POJ06DRAFT_98331</name>
</gene>
<evidence type="ECO:0000313" key="3">
    <source>
        <dbReference type="Proteomes" id="UP001217417"/>
    </source>
</evidence>
<reference evidence="2" key="1">
    <citation type="submission" date="2023-03" db="EMBL/GenBank/DDBJ databases">
        <title>Near-Complete genome sequence of Lipomyces tetrasporous NRRL Y-64009, an oleaginous yeast capable of growing on lignocellulosic hydrolysates.</title>
        <authorList>
            <consortium name="Lawrence Berkeley National Laboratory"/>
            <person name="Jagtap S.S."/>
            <person name="Liu J.-J."/>
            <person name="Walukiewicz H.E."/>
            <person name="Pangilinan J."/>
            <person name="Lipzen A."/>
            <person name="Ahrendt S."/>
            <person name="Koriabine M."/>
            <person name="Cobaugh K."/>
            <person name="Salamov A."/>
            <person name="Yoshinaga Y."/>
            <person name="Ng V."/>
            <person name="Daum C."/>
            <person name="Grigoriev I.V."/>
            <person name="Slininger P.J."/>
            <person name="Dien B.S."/>
            <person name="Jin Y.-S."/>
            <person name="Rao C.V."/>
        </authorList>
    </citation>
    <scope>NUCLEOTIDE SEQUENCE</scope>
    <source>
        <strain evidence="2">NRRL Y-64009</strain>
    </source>
</reference>
<keyword evidence="3" id="KW-1185">Reference proteome</keyword>
<accession>A0AAD7QUB7</accession>
<organism evidence="2 3">
    <name type="scientific">Lipomyces tetrasporus</name>
    <dbReference type="NCBI Taxonomy" id="54092"/>
    <lineage>
        <taxon>Eukaryota</taxon>
        <taxon>Fungi</taxon>
        <taxon>Dikarya</taxon>
        <taxon>Ascomycota</taxon>
        <taxon>Saccharomycotina</taxon>
        <taxon>Lipomycetes</taxon>
        <taxon>Lipomycetales</taxon>
        <taxon>Lipomycetaceae</taxon>
        <taxon>Lipomyces</taxon>
    </lineage>
</organism>
<dbReference type="AlphaFoldDB" id="A0AAD7QUB7"/>
<protein>
    <submittedName>
        <fullName evidence="2">Uncharacterized protein</fullName>
    </submittedName>
</protein>
<evidence type="ECO:0000256" key="1">
    <source>
        <dbReference type="SAM" id="MobiDB-lite"/>
    </source>
</evidence>
<proteinExistence type="predicted"/>
<name>A0AAD7QUB7_9ASCO</name>
<comment type="caution">
    <text evidence="2">The sequence shown here is derived from an EMBL/GenBank/DDBJ whole genome shotgun (WGS) entry which is preliminary data.</text>
</comment>
<feature type="region of interest" description="Disordered" evidence="1">
    <location>
        <begin position="205"/>
        <end position="224"/>
    </location>
</feature>
<feature type="compositionally biased region" description="Basic residues" evidence="1">
    <location>
        <begin position="212"/>
        <end position="223"/>
    </location>
</feature>